<keyword evidence="3" id="KW-1185">Reference proteome</keyword>
<reference evidence="2" key="1">
    <citation type="journal article" date="2017" name="Viruses">
        <title>Characterization of Bacillus subtilis Viruses vB_BsuM-Goe2 and vB_BsuM-Goe3.</title>
        <authorList>
            <person name="Willms I.M."/>
            <person name="Hoppert M."/>
            <person name="Hertel R."/>
        </authorList>
    </citation>
    <scope>NUCLEOTIDE SEQUENCE [LARGE SCALE GENOMIC DNA]</scope>
</reference>
<dbReference type="EMBL" id="KY368640">
    <property type="protein sequence ID" value="APZ82599.1"/>
    <property type="molecule type" value="Genomic_DNA"/>
</dbReference>
<accession>A0A217ER80</accession>
<sequence>MDEFKDYNIIAAKGDQLTYEQKGVLWVQGHPEYIVELVKEPNLSFVRVYGVHPGTKEHPKKLAVEKFTETQRFLENTRLGRLANKVLPNKKVKKWQAEPPLFIAPVVNGQISTFTGKREAGFFERSPDQLTTEYGERKLVRGKNTGVFIGLSSIQWEPKKTISTNSLVETLKQYKSEQQFFDFTDKSNDRSNPLSSAYNEDQL</sequence>
<protein>
    <submittedName>
        <fullName evidence="2">Uncharacterized protein</fullName>
    </submittedName>
</protein>
<feature type="region of interest" description="Disordered" evidence="1">
    <location>
        <begin position="184"/>
        <end position="203"/>
    </location>
</feature>
<dbReference type="Proteomes" id="UP000221795">
    <property type="component" value="Segment"/>
</dbReference>
<evidence type="ECO:0000256" key="1">
    <source>
        <dbReference type="SAM" id="MobiDB-lite"/>
    </source>
</evidence>
<evidence type="ECO:0000313" key="2">
    <source>
        <dbReference type="EMBL" id="APZ82599.1"/>
    </source>
</evidence>
<organism evidence="2 3">
    <name type="scientific">Bacillus phage vB_BsuM-Goe3</name>
    <dbReference type="NCBI Taxonomy" id="1933063"/>
    <lineage>
        <taxon>Viruses</taxon>
        <taxon>Duplodnaviria</taxon>
        <taxon>Heunggongvirae</taxon>
        <taxon>Uroviricota</taxon>
        <taxon>Caudoviricetes</taxon>
        <taxon>Herelleviridae</taxon>
        <taxon>Bastillevirinae</taxon>
        <taxon>Grisebachstrassevirus</taxon>
        <taxon>Grisebachstrassevirus goe3</taxon>
    </lineage>
</organism>
<feature type="compositionally biased region" description="Polar residues" evidence="1">
    <location>
        <begin position="190"/>
        <end position="203"/>
    </location>
</feature>
<gene>
    <name evidence="2" type="ORF">Goe3_c13800</name>
</gene>
<organismHost>
    <name type="scientific">Bacillus subtilis</name>
    <dbReference type="NCBI Taxonomy" id="1423"/>
</organismHost>
<name>A0A217ER80_BPGO3</name>
<evidence type="ECO:0000313" key="3">
    <source>
        <dbReference type="Proteomes" id="UP000221795"/>
    </source>
</evidence>
<proteinExistence type="predicted"/>